<dbReference type="InterPro" id="IPR020603">
    <property type="entry name" value="MraZ_dom"/>
</dbReference>
<evidence type="ECO:0000313" key="9">
    <source>
        <dbReference type="EMBL" id="RFC54452.1"/>
    </source>
</evidence>
<dbReference type="AlphaFoldDB" id="A0A3E1EY26"/>
<evidence type="ECO:0000256" key="2">
    <source>
        <dbReference type="ARBA" id="ARBA00022490"/>
    </source>
</evidence>
<name>A0A3E1EY26_9FLAO</name>
<dbReference type="PROSITE" id="PS51740">
    <property type="entry name" value="SPOVT_ABRB"/>
    <property type="match status" value="2"/>
</dbReference>
<evidence type="ECO:0000256" key="6">
    <source>
        <dbReference type="ARBA" id="ARBA00023163"/>
    </source>
</evidence>
<dbReference type="CDD" id="cd16321">
    <property type="entry name" value="MraZ_C"/>
    <property type="match status" value="1"/>
</dbReference>
<evidence type="ECO:0000256" key="3">
    <source>
        <dbReference type="ARBA" id="ARBA00022737"/>
    </source>
</evidence>
<evidence type="ECO:0000313" key="10">
    <source>
        <dbReference type="Proteomes" id="UP000257127"/>
    </source>
</evidence>
<dbReference type="RefSeq" id="WP_116880854.1">
    <property type="nucleotide sequence ID" value="NZ_QURB01000004.1"/>
</dbReference>
<dbReference type="InterPro" id="IPR035642">
    <property type="entry name" value="MraZ_N"/>
</dbReference>
<dbReference type="GO" id="GO:0003700">
    <property type="term" value="F:DNA-binding transcription factor activity"/>
    <property type="evidence" value="ECO:0007669"/>
    <property type="project" value="UniProtKB-UniRule"/>
</dbReference>
<comment type="subunit">
    <text evidence="7">Forms oligomers.</text>
</comment>
<dbReference type="GO" id="GO:2000143">
    <property type="term" value="P:negative regulation of DNA-templated transcription initiation"/>
    <property type="evidence" value="ECO:0007669"/>
    <property type="project" value="TreeGrafter"/>
</dbReference>
<dbReference type="InterPro" id="IPR003444">
    <property type="entry name" value="MraZ"/>
</dbReference>
<dbReference type="InterPro" id="IPR037914">
    <property type="entry name" value="SpoVT-AbrB_sf"/>
</dbReference>
<dbReference type="GO" id="GO:0000976">
    <property type="term" value="F:transcription cis-regulatory region binding"/>
    <property type="evidence" value="ECO:0007669"/>
    <property type="project" value="TreeGrafter"/>
</dbReference>
<feature type="domain" description="SpoVT-AbrB" evidence="8">
    <location>
        <begin position="7"/>
        <end position="53"/>
    </location>
</feature>
<dbReference type="EMBL" id="QURB01000004">
    <property type="protein sequence ID" value="RFC54452.1"/>
    <property type="molecule type" value="Genomic_DNA"/>
</dbReference>
<dbReference type="SUPFAM" id="SSF89447">
    <property type="entry name" value="AbrB/MazE/MraZ-like"/>
    <property type="match status" value="1"/>
</dbReference>
<proteinExistence type="inferred from homology"/>
<keyword evidence="6 7" id="KW-0804">Transcription</keyword>
<dbReference type="GO" id="GO:0009295">
    <property type="term" value="C:nucleoid"/>
    <property type="evidence" value="ECO:0007669"/>
    <property type="project" value="UniProtKB-SubCell"/>
</dbReference>
<protein>
    <recommendedName>
        <fullName evidence="1 7">Transcriptional regulator MraZ</fullName>
    </recommendedName>
</protein>
<dbReference type="InterPro" id="IPR007159">
    <property type="entry name" value="SpoVT-AbrB_dom"/>
</dbReference>
<evidence type="ECO:0000256" key="7">
    <source>
        <dbReference type="HAMAP-Rule" id="MF_01008"/>
    </source>
</evidence>
<dbReference type="OrthoDB" id="9807753at2"/>
<dbReference type="Pfam" id="PF02381">
    <property type="entry name" value="MraZ"/>
    <property type="match status" value="2"/>
</dbReference>
<keyword evidence="3" id="KW-0677">Repeat</keyword>
<keyword evidence="5 7" id="KW-0238">DNA-binding</keyword>
<dbReference type="HAMAP" id="MF_01008">
    <property type="entry name" value="MraZ"/>
    <property type="match status" value="1"/>
</dbReference>
<accession>A0A3E1EY26</accession>
<sequence>MAGLVGEYEVKLDAKGRFLFPSHLRRQLSPAAQESFMLNKGFEECLTLYPMNEWEKLSESLSKINLFKPKNRMFYRLFHQGAKDVSLDKTGRVLIPSAHMERVGLKKEAMIIAYNDRIEIWDKSTYFEMIEGSMLDFADLADEVMGNLEDGGE</sequence>
<evidence type="ECO:0000259" key="8">
    <source>
        <dbReference type="PROSITE" id="PS51740"/>
    </source>
</evidence>
<organism evidence="9 10">
    <name type="scientific">Brumimicrobium aurantiacum</name>
    <dbReference type="NCBI Taxonomy" id="1737063"/>
    <lineage>
        <taxon>Bacteria</taxon>
        <taxon>Pseudomonadati</taxon>
        <taxon>Bacteroidota</taxon>
        <taxon>Flavobacteriia</taxon>
        <taxon>Flavobacteriales</taxon>
        <taxon>Crocinitomicaceae</taxon>
        <taxon>Brumimicrobium</taxon>
    </lineage>
</organism>
<comment type="subcellular location">
    <subcellularLocation>
        <location evidence="7">Cytoplasm</location>
        <location evidence="7">Nucleoid</location>
    </subcellularLocation>
</comment>
<dbReference type="Gene3D" id="3.40.1550.20">
    <property type="entry name" value="Transcriptional regulator MraZ domain"/>
    <property type="match status" value="1"/>
</dbReference>
<keyword evidence="4 7" id="KW-0805">Transcription regulation</keyword>
<comment type="caution">
    <text evidence="9">The sequence shown here is derived from an EMBL/GenBank/DDBJ whole genome shotgun (WGS) entry which is preliminary data.</text>
</comment>
<evidence type="ECO:0000256" key="1">
    <source>
        <dbReference type="ARBA" id="ARBA00013860"/>
    </source>
</evidence>
<reference evidence="9 10" key="1">
    <citation type="submission" date="2018-08" db="EMBL/GenBank/DDBJ databases">
        <title>The draft genome squence of Brumimicrobium sp. N62.</title>
        <authorList>
            <person name="Du Z.-J."/>
            <person name="Luo H.-R."/>
        </authorList>
    </citation>
    <scope>NUCLEOTIDE SEQUENCE [LARGE SCALE GENOMIC DNA]</scope>
    <source>
        <strain evidence="9 10">N62</strain>
    </source>
</reference>
<feature type="domain" description="SpoVT-AbrB" evidence="8">
    <location>
        <begin position="82"/>
        <end position="125"/>
    </location>
</feature>
<evidence type="ECO:0000256" key="5">
    <source>
        <dbReference type="ARBA" id="ARBA00023125"/>
    </source>
</evidence>
<evidence type="ECO:0000256" key="4">
    <source>
        <dbReference type="ARBA" id="ARBA00023015"/>
    </source>
</evidence>
<comment type="similarity">
    <text evidence="7">Belongs to the MraZ family.</text>
</comment>
<dbReference type="InterPro" id="IPR038619">
    <property type="entry name" value="MraZ_sf"/>
</dbReference>
<gene>
    <name evidence="7 9" type="primary">mraZ</name>
    <name evidence="9" type="ORF">DXU93_08490</name>
</gene>
<dbReference type="Proteomes" id="UP000257127">
    <property type="component" value="Unassembled WGS sequence"/>
</dbReference>
<keyword evidence="2 7" id="KW-0963">Cytoplasm</keyword>
<dbReference type="InterPro" id="IPR035644">
    <property type="entry name" value="MraZ_C"/>
</dbReference>
<dbReference type="PANTHER" id="PTHR34701">
    <property type="entry name" value="TRANSCRIPTIONAL REGULATOR MRAZ"/>
    <property type="match status" value="1"/>
</dbReference>
<dbReference type="CDD" id="cd16320">
    <property type="entry name" value="MraZ_N"/>
    <property type="match status" value="1"/>
</dbReference>
<dbReference type="GO" id="GO:0005737">
    <property type="term" value="C:cytoplasm"/>
    <property type="evidence" value="ECO:0007669"/>
    <property type="project" value="UniProtKB-UniRule"/>
</dbReference>
<dbReference type="PANTHER" id="PTHR34701:SF1">
    <property type="entry name" value="TRANSCRIPTIONAL REGULATOR MRAZ"/>
    <property type="match status" value="1"/>
</dbReference>
<dbReference type="NCBIfam" id="TIGR00242">
    <property type="entry name" value="division/cell wall cluster transcriptional repressor MraZ"/>
    <property type="match status" value="1"/>
</dbReference>
<keyword evidence="10" id="KW-1185">Reference proteome</keyword>